<dbReference type="Pfam" id="PF13333">
    <property type="entry name" value="rve_2"/>
    <property type="match status" value="1"/>
</dbReference>
<dbReference type="InterPro" id="IPR001584">
    <property type="entry name" value="Integrase_cat-core"/>
</dbReference>
<feature type="coiled-coil region" evidence="2">
    <location>
        <begin position="58"/>
        <end position="85"/>
    </location>
</feature>
<evidence type="ECO:0000313" key="4">
    <source>
        <dbReference type="EMBL" id="MBE1162760.1"/>
    </source>
</evidence>
<dbReference type="Proteomes" id="UP000651010">
    <property type="component" value="Unassembled WGS sequence"/>
</dbReference>
<feature type="domain" description="Integrase catalytic" evidence="3">
    <location>
        <begin position="215"/>
        <end position="378"/>
    </location>
</feature>
<dbReference type="InterPro" id="IPR009057">
    <property type="entry name" value="Homeodomain-like_sf"/>
</dbReference>
<dbReference type="SUPFAM" id="SSF53098">
    <property type="entry name" value="Ribonuclease H-like"/>
    <property type="match status" value="1"/>
</dbReference>
<dbReference type="Pfam" id="PF01527">
    <property type="entry name" value="HTH_Tnp_1"/>
    <property type="match status" value="1"/>
</dbReference>
<gene>
    <name evidence="4" type="ORF">IGX34_20440</name>
</gene>
<evidence type="ECO:0000256" key="2">
    <source>
        <dbReference type="SAM" id="Coils"/>
    </source>
</evidence>
<dbReference type="PROSITE" id="PS50994">
    <property type="entry name" value="INTEGRASE"/>
    <property type="match status" value="1"/>
</dbReference>
<dbReference type="NCBIfam" id="NF033516">
    <property type="entry name" value="transpos_IS3"/>
    <property type="match status" value="1"/>
</dbReference>
<dbReference type="EMBL" id="JACZZA010000016">
    <property type="protein sequence ID" value="MBE1162760.1"/>
    <property type="molecule type" value="Genomic_DNA"/>
</dbReference>
<dbReference type="InterPro" id="IPR048020">
    <property type="entry name" value="Transpos_IS3"/>
</dbReference>
<evidence type="ECO:0000313" key="5">
    <source>
        <dbReference type="Proteomes" id="UP000651010"/>
    </source>
</evidence>
<dbReference type="InterPro" id="IPR025948">
    <property type="entry name" value="HTH-like_dom"/>
</dbReference>
<dbReference type="Pfam" id="PF00665">
    <property type="entry name" value="rve"/>
    <property type="match status" value="1"/>
</dbReference>
<dbReference type="PANTHER" id="PTHR46889">
    <property type="entry name" value="TRANSPOSASE INSF FOR INSERTION SEQUENCE IS3B-RELATED"/>
    <property type="match status" value="1"/>
</dbReference>
<dbReference type="Gene3D" id="1.10.10.60">
    <property type="entry name" value="Homeodomain-like"/>
    <property type="match status" value="1"/>
</dbReference>
<dbReference type="Gene3D" id="3.30.420.10">
    <property type="entry name" value="Ribonuclease H-like superfamily/Ribonuclease H"/>
    <property type="match status" value="1"/>
</dbReference>
<dbReference type="InterPro" id="IPR036397">
    <property type="entry name" value="RNaseH_sf"/>
</dbReference>
<accession>A0ABR9GFD0</accession>
<dbReference type="InterPro" id="IPR002514">
    <property type="entry name" value="Transposase_8"/>
</dbReference>
<evidence type="ECO:0000259" key="3">
    <source>
        <dbReference type="PROSITE" id="PS50994"/>
    </source>
</evidence>
<reference evidence="4 5" key="1">
    <citation type="submission" date="2020-09" db="EMBL/GenBank/DDBJ databases">
        <title>Dyella sp. 7MK23 isolated from forest soil.</title>
        <authorList>
            <person name="Fu J."/>
        </authorList>
    </citation>
    <scope>NUCLEOTIDE SEQUENCE [LARGE SCALE GENOMIC DNA]</scope>
    <source>
        <strain evidence="4 5">7MK23</strain>
    </source>
</reference>
<sequence length="382" mass="44326">MTSKRFTDEFKAEAVKQVTERGYPVSEVAERLGMSTHSLYAWLREQGVSRQARSMQKTDDLAQENARLRAELRRVEEERDILKKGRRVLCQGVKAKYAFMQAHSQQFRVATMCRVLKVERSGYYAWLKQPMSARAKEDARLLVHIEESYLASGGVYGSRNVHRDLTEAGERISKKRVERLMRKHGLRSVRSPLRRRYKSGKPAVVAPNRLQRQFTVDQPDRSWVTDITYLRTAEGWLYLAVVIDLYSRAVIGWSMKSSLARELALDALLMAIWRRRPTAEVVIHSDQGVQYGSDDWRRFCREHGLQVSMSRRGNCWDNSVAESFFSSLKKERVRGRVYSSREEARSDVFDYIEVFYNRQRRHGHLGGLAPMMFEAANSKTST</sequence>
<proteinExistence type="inferred from homology"/>
<protein>
    <submittedName>
        <fullName evidence="4">IS3 family transposase</fullName>
    </submittedName>
</protein>
<dbReference type="SUPFAM" id="SSF46689">
    <property type="entry name" value="Homeodomain-like"/>
    <property type="match status" value="1"/>
</dbReference>
<comment type="similarity">
    <text evidence="1">Belongs to the transposase 8 family.</text>
</comment>
<evidence type="ECO:0000256" key="1">
    <source>
        <dbReference type="ARBA" id="ARBA00009964"/>
    </source>
</evidence>
<dbReference type="InterPro" id="IPR012337">
    <property type="entry name" value="RNaseH-like_sf"/>
</dbReference>
<comment type="caution">
    <text evidence="4">The sequence shown here is derived from an EMBL/GenBank/DDBJ whole genome shotgun (WGS) entry which is preliminary data.</text>
</comment>
<dbReference type="Pfam" id="PF13276">
    <property type="entry name" value="HTH_21"/>
    <property type="match status" value="1"/>
</dbReference>
<dbReference type="InterPro" id="IPR050900">
    <property type="entry name" value="Transposase_IS3/IS150/IS904"/>
</dbReference>
<keyword evidence="2" id="KW-0175">Coiled coil</keyword>
<name>A0ABR9GFD0_9GAMM</name>
<organism evidence="4 5">
    <name type="scientific">Dyella acidiphila</name>
    <dbReference type="NCBI Taxonomy" id="2775866"/>
    <lineage>
        <taxon>Bacteria</taxon>
        <taxon>Pseudomonadati</taxon>
        <taxon>Pseudomonadota</taxon>
        <taxon>Gammaproteobacteria</taxon>
        <taxon>Lysobacterales</taxon>
        <taxon>Rhodanobacteraceae</taxon>
        <taxon>Dyella</taxon>
    </lineage>
</organism>
<keyword evidence="5" id="KW-1185">Reference proteome</keyword>
<dbReference type="PANTHER" id="PTHR46889:SF4">
    <property type="entry name" value="TRANSPOSASE INSO FOR INSERTION SEQUENCE ELEMENT IS911B-RELATED"/>
    <property type="match status" value="1"/>
</dbReference>